<dbReference type="InterPro" id="IPR005809">
    <property type="entry name" value="Succ_CoA_ligase-like_bsu"/>
</dbReference>
<dbReference type="Gene3D" id="3.40.50.261">
    <property type="entry name" value="Succinyl-CoA synthetase domains"/>
    <property type="match status" value="1"/>
</dbReference>
<feature type="domain" description="ATP-grasp" evidence="9">
    <location>
        <begin position="9"/>
        <end position="241"/>
    </location>
</feature>
<dbReference type="GO" id="GO:0004775">
    <property type="term" value="F:succinate-CoA ligase (ADP-forming) activity"/>
    <property type="evidence" value="ECO:0007669"/>
    <property type="project" value="UniProtKB-UniRule"/>
</dbReference>
<comment type="caution">
    <text evidence="10">The sequence shown here is derived from an EMBL/GenBank/DDBJ whole genome shotgun (WGS) entry which is preliminary data.</text>
</comment>
<feature type="binding site" evidence="8">
    <location>
        <position position="99"/>
    </location>
    <ligand>
        <name>ATP</name>
        <dbReference type="ChEBI" id="CHEBI:30616"/>
    </ligand>
</feature>
<dbReference type="SUPFAM" id="SSF52210">
    <property type="entry name" value="Succinyl-CoA synthetase domains"/>
    <property type="match status" value="1"/>
</dbReference>
<comment type="catalytic activity">
    <reaction evidence="8">
        <text>succinate + ATP + CoA = succinyl-CoA + ADP + phosphate</text>
        <dbReference type="Rhea" id="RHEA:17661"/>
        <dbReference type="ChEBI" id="CHEBI:30031"/>
        <dbReference type="ChEBI" id="CHEBI:30616"/>
        <dbReference type="ChEBI" id="CHEBI:43474"/>
        <dbReference type="ChEBI" id="CHEBI:57287"/>
        <dbReference type="ChEBI" id="CHEBI:57292"/>
        <dbReference type="ChEBI" id="CHEBI:456216"/>
        <dbReference type="EC" id="6.2.1.5"/>
    </reaction>
</comment>
<dbReference type="HAMAP" id="MF_00558">
    <property type="entry name" value="Succ_CoA_beta"/>
    <property type="match status" value="1"/>
</dbReference>
<dbReference type="FunFam" id="3.30.1490.20:FF:000014">
    <property type="entry name" value="Succinate--CoA ligase [ADP-forming] subunit beta"/>
    <property type="match status" value="1"/>
</dbReference>
<keyword evidence="11" id="KW-1185">Reference proteome</keyword>
<dbReference type="InterPro" id="IPR013650">
    <property type="entry name" value="ATP-grasp_succ-CoA_synth-type"/>
</dbReference>
<evidence type="ECO:0000256" key="2">
    <source>
        <dbReference type="ARBA" id="ARBA00022532"/>
    </source>
</evidence>
<keyword evidence="6 8" id="KW-0067">ATP-binding</keyword>
<keyword evidence="7 8" id="KW-0460">Magnesium</keyword>
<dbReference type="Proteomes" id="UP000248764">
    <property type="component" value="Unassembled WGS sequence"/>
</dbReference>
<dbReference type="GO" id="GO:0000287">
    <property type="term" value="F:magnesium ion binding"/>
    <property type="evidence" value="ECO:0007669"/>
    <property type="project" value="UniProtKB-UniRule"/>
</dbReference>
<comment type="cofactor">
    <cofactor evidence="8">
        <name>Mg(2+)</name>
        <dbReference type="ChEBI" id="CHEBI:18420"/>
    </cofactor>
    <text evidence="8">Binds 1 Mg(2+) ion per subunit.</text>
</comment>
<dbReference type="PROSITE" id="PS50975">
    <property type="entry name" value="ATP_GRASP"/>
    <property type="match status" value="1"/>
</dbReference>
<comment type="subunit">
    <text evidence="8">Heterotetramer of two alpha and two beta subunits.</text>
</comment>
<feature type="binding site" evidence="8">
    <location>
        <begin position="52"/>
        <end position="54"/>
    </location>
    <ligand>
        <name>ATP</name>
        <dbReference type="ChEBI" id="CHEBI:30616"/>
    </ligand>
</feature>
<dbReference type="AlphaFoldDB" id="A0A2W2BE96"/>
<accession>A0A2W2BE96</accession>
<dbReference type="InterPro" id="IPR011761">
    <property type="entry name" value="ATP-grasp"/>
</dbReference>
<feature type="binding site" evidence="8">
    <location>
        <begin position="318"/>
        <end position="320"/>
    </location>
    <ligand>
        <name>substrate</name>
        <note>ligand shared with subunit alpha</note>
    </ligand>
</feature>
<comment type="function">
    <text evidence="8">Succinyl-CoA synthetase functions in the citric acid cycle (TCA), coupling the hydrolysis of succinyl-CoA to the synthesis of either ATP or GTP and thus represents the only step of substrate-level phosphorylation in the TCA. The beta subunit provides nucleotide specificity of the enzyme and binds the substrate succinate, while the binding sites for coenzyme A and phosphate are found in the alpha subunit.</text>
</comment>
<keyword evidence="3 8" id="KW-0436">Ligase</keyword>
<dbReference type="InterPro" id="IPR016102">
    <property type="entry name" value="Succinyl-CoA_synth-like"/>
</dbReference>
<dbReference type="GO" id="GO:0042709">
    <property type="term" value="C:succinate-CoA ligase complex"/>
    <property type="evidence" value="ECO:0007669"/>
    <property type="project" value="TreeGrafter"/>
</dbReference>
<evidence type="ECO:0000256" key="7">
    <source>
        <dbReference type="ARBA" id="ARBA00022842"/>
    </source>
</evidence>
<dbReference type="PANTHER" id="PTHR11815">
    <property type="entry name" value="SUCCINYL-COA SYNTHETASE BETA CHAIN"/>
    <property type="match status" value="1"/>
</dbReference>
<dbReference type="InterPro" id="IPR017866">
    <property type="entry name" value="Succ-CoA_synthase_bsu_CS"/>
</dbReference>
<dbReference type="Gene3D" id="3.30.470.20">
    <property type="entry name" value="ATP-grasp fold, B domain"/>
    <property type="match status" value="1"/>
</dbReference>
<evidence type="ECO:0000256" key="8">
    <source>
        <dbReference type="HAMAP-Rule" id="MF_00558"/>
    </source>
</evidence>
<dbReference type="NCBIfam" id="TIGR01016">
    <property type="entry name" value="sucCoAbeta"/>
    <property type="match status" value="1"/>
</dbReference>
<feature type="binding site" evidence="8">
    <location>
        <position position="191"/>
    </location>
    <ligand>
        <name>Mg(2+)</name>
        <dbReference type="ChEBI" id="CHEBI:18420"/>
    </ligand>
</feature>
<comment type="caution">
    <text evidence="8">Lacks conserved residue(s) required for the propagation of feature annotation.</text>
</comment>
<dbReference type="PIRSF" id="PIRSF001554">
    <property type="entry name" value="SucCS_beta"/>
    <property type="match status" value="1"/>
</dbReference>
<evidence type="ECO:0000256" key="4">
    <source>
        <dbReference type="ARBA" id="ARBA00022723"/>
    </source>
</evidence>
<dbReference type="EMBL" id="POTW01000008">
    <property type="protein sequence ID" value="PZF85425.1"/>
    <property type="molecule type" value="Genomic_DNA"/>
</dbReference>
<reference evidence="10 11" key="1">
    <citation type="submission" date="2018-01" db="EMBL/GenBank/DDBJ databases">
        <title>Draft genome sequence of Jiangella sp. GTF31.</title>
        <authorList>
            <person name="Sahin N."/>
            <person name="Ay H."/>
            <person name="Saygin H."/>
        </authorList>
    </citation>
    <scope>NUCLEOTIDE SEQUENCE [LARGE SCALE GENOMIC DNA]</scope>
    <source>
        <strain evidence="10 11">GTF31</strain>
    </source>
</reference>
<evidence type="ECO:0000256" key="6">
    <source>
        <dbReference type="ARBA" id="ARBA00022840"/>
    </source>
</evidence>
<evidence type="ECO:0000259" key="9">
    <source>
        <dbReference type="PROSITE" id="PS50975"/>
    </source>
</evidence>
<dbReference type="PANTHER" id="PTHR11815:SF10">
    <property type="entry name" value="SUCCINATE--COA LIGASE [GDP-FORMING] SUBUNIT BETA, MITOCHONDRIAL"/>
    <property type="match status" value="1"/>
</dbReference>
<dbReference type="FunFam" id="3.30.470.20:FF:000002">
    <property type="entry name" value="Succinate--CoA ligase [ADP-forming] subunit beta"/>
    <property type="match status" value="1"/>
</dbReference>
<comment type="catalytic activity">
    <reaction evidence="8">
        <text>GTP + succinate + CoA = succinyl-CoA + GDP + phosphate</text>
        <dbReference type="Rhea" id="RHEA:22120"/>
        <dbReference type="ChEBI" id="CHEBI:30031"/>
        <dbReference type="ChEBI" id="CHEBI:37565"/>
        <dbReference type="ChEBI" id="CHEBI:43474"/>
        <dbReference type="ChEBI" id="CHEBI:57287"/>
        <dbReference type="ChEBI" id="CHEBI:57292"/>
        <dbReference type="ChEBI" id="CHEBI:58189"/>
    </reaction>
</comment>
<protein>
    <recommendedName>
        <fullName evidence="8">Succinate--CoA ligase [ADP-forming] subunit beta</fullName>
        <ecNumber evidence="8">6.2.1.5</ecNumber>
    </recommendedName>
    <alternativeName>
        <fullName evidence="8">Succinyl-CoA synthetase subunit beta</fullName>
        <shortName evidence="8">SCS-beta</shortName>
    </alternativeName>
</protein>
<evidence type="ECO:0000313" key="10">
    <source>
        <dbReference type="EMBL" id="PZF85425.1"/>
    </source>
</evidence>
<feature type="binding site" evidence="8">
    <location>
        <position position="94"/>
    </location>
    <ligand>
        <name>ATP</name>
        <dbReference type="ChEBI" id="CHEBI:30616"/>
    </ligand>
</feature>
<gene>
    <name evidence="8" type="primary">sucC</name>
    <name evidence="10" type="ORF">C1I92_04750</name>
</gene>
<dbReference type="GO" id="GO:0006104">
    <property type="term" value="P:succinyl-CoA metabolic process"/>
    <property type="evidence" value="ECO:0007669"/>
    <property type="project" value="TreeGrafter"/>
</dbReference>
<dbReference type="EC" id="6.2.1.5" evidence="8"/>
<evidence type="ECO:0000256" key="5">
    <source>
        <dbReference type="ARBA" id="ARBA00022741"/>
    </source>
</evidence>
<dbReference type="GO" id="GO:0004776">
    <property type="term" value="F:succinate-CoA ligase (GDP-forming) activity"/>
    <property type="evidence" value="ECO:0007669"/>
    <property type="project" value="RHEA"/>
</dbReference>
<dbReference type="UniPathway" id="UPA00223">
    <property type="reaction ID" value="UER00999"/>
</dbReference>
<keyword evidence="4 8" id="KW-0479">Metal-binding</keyword>
<dbReference type="NCBIfam" id="NF001913">
    <property type="entry name" value="PRK00696.1"/>
    <property type="match status" value="1"/>
</dbReference>
<dbReference type="GO" id="GO:0006099">
    <property type="term" value="P:tricarboxylic acid cycle"/>
    <property type="evidence" value="ECO:0007669"/>
    <property type="project" value="UniProtKB-UniRule"/>
</dbReference>
<comment type="pathway">
    <text evidence="8">Carbohydrate metabolism; tricarboxylic acid cycle; succinate from succinyl-CoA (ligase route): step 1/1.</text>
</comment>
<evidence type="ECO:0000256" key="1">
    <source>
        <dbReference type="ARBA" id="ARBA00009182"/>
    </source>
</evidence>
<dbReference type="FunFam" id="3.40.50.261:FF:000007">
    <property type="entry name" value="Succinate--CoA ligase [ADP-forming] subunit beta"/>
    <property type="match status" value="1"/>
</dbReference>
<comment type="similarity">
    <text evidence="1 8">Belongs to the succinate/malate CoA ligase beta subunit family.</text>
</comment>
<name>A0A2W2BE96_9ACTN</name>
<feature type="binding site" evidence="8">
    <location>
        <position position="256"/>
    </location>
    <ligand>
        <name>substrate</name>
        <note>ligand shared with subunit alpha</note>
    </ligand>
</feature>
<keyword evidence="2 8" id="KW-0816">Tricarboxylic acid cycle</keyword>
<dbReference type="Pfam" id="PF00549">
    <property type="entry name" value="Ligase_CoA"/>
    <property type="match status" value="1"/>
</dbReference>
<dbReference type="Gene3D" id="3.30.1490.20">
    <property type="entry name" value="ATP-grasp fold, A domain"/>
    <property type="match status" value="1"/>
</dbReference>
<organism evidence="10 11">
    <name type="scientific">Jiangella anatolica</name>
    <dbReference type="NCBI Taxonomy" id="2670374"/>
    <lineage>
        <taxon>Bacteria</taxon>
        <taxon>Bacillati</taxon>
        <taxon>Actinomycetota</taxon>
        <taxon>Actinomycetes</taxon>
        <taxon>Jiangellales</taxon>
        <taxon>Jiangellaceae</taxon>
        <taxon>Jiangella</taxon>
    </lineage>
</organism>
<dbReference type="RefSeq" id="WP_111253523.1">
    <property type="nucleotide sequence ID" value="NZ_POTW01000008.1"/>
</dbReference>
<dbReference type="GO" id="GO:0005829">
    <property type="term" value="C:cytosol"/>
    <property type="evidence" value="ECO:0007669"/>
    <property type="project" value="TreeGrafter"/>
</dbReference>
<feature type="binding site" evidence="8">
    <location>
        <position position="205"/>
    </location>
    <ligand>
        <name>Mg(2+)</name>
        <dbReference type="ChEBI" id="CHEBI:18420"/>
    </ligand>
</feature>
<dbReference type="GO" id="GO:0005524">
    <property type="term" value="F:ATP binding"/>
    <property type="evidence" value="ECO:0007669"/>
    <property type="project" value="UniProtKB-UniRule"/>
</dbReference>
<dbReference type="SUPFAM" id="SSF56059">
    <property type="entry name" value="Glutathione synthetase ATP-binding domain-like"/>
    <property type="match status" value="1"/>
</dbReference>
<dbReference type="InterPro" id="IPR013815">
    <property type="entry name" value="ATP_grasp_subdomain_1"/>
</dbReference>
<keyword evidence="5 8" id="KW-0547">Nucleotide-binding</keyword>
<evidence type="ECO:0000313" key="11">
    <source>
        <dbReference type="Proteomes" id="UP000248764"/>
    </source>
</evidence>
<feature type="binding site" evidence="8">
    <location>
        <position position="45"/>
    </location>
    <ligand>
        <name>ATP</name>
        <dbReference type="ChEBI" id="CHEBI:30616"/>
    </ligand>
</feature>
<dbReference type="InterPro" id="IPR005811">
    <property type="entry name" value="SUCC_ACL_C"/>
</dbReference>
<sequence>MDLMEYQAKELFAKHEVPVLPGSVAETVDEARRAAADIGGPVVVKAQVKTGGRGKAGGVKLAETADEAAEKAGAILGMDIKGHTVHRVLVTQASDIDQEYYVSYLLDRANRTYLAMASVEGGMEIEQLAVERPEALARIPVDAIAGVDAAKAAEIADAAGFPADVRDQVIDILQKLWTVFTSEDATLVEVNPLVRTPDGQVVALDGKVSLDENAEFRHEEHAQFEDKAAADPLEARAKEKDLNYVKLSGEVGIIGNGAGLVMSTLDVVAYAGEEFGGVKPANFLDIGGGASAEVMANGLEIILSDDEVKAVFVNVFGGITACDAVANGIVHAFGLLESRGDEVTKPLVVRLDGNNAVEGRRILSEFAATAPAGLIEQVDTMDGAARRAAELAAAK</sequence>
<evidence type="ECO:0000256" key="3">
    <source>
        <dbReference type="ARBA" id="ARBA00022598"/>
    </source>
</evidence>
<dbReference type="Pfam" id="PF08442">
    <property type="entry name" value="ATP-grasp_2"/>
    <property type="match status" value="1"/>
</dbReference>
<dbReference type="PROSITE" id="PS01217">
    <property type="entry name" value="SUCCINYL_COA_LIG_3"/>
    <property type="match status" value="1"/>
</dbReference>
<proteinExistence type="inferred from homology"/>